<gene>
    <name evidence="4" type="ORF">NPE20_23820</name>
</gene>
<protein>
    <submittedName>
        <fullName evidence="4">Ankyrin repeat domain-containing protein</fullName>
    </submittedName>
</protein>
<dbReference type="Gene3D" id="1.25.40.20">
    <property type="entry name" value="Ankyrin repeat-containing domain"/>
    <property type="match status" value="1"/>
</dbReference>
<name>A0ABT1T8Y2_9SPHI</name>
<evidence type="ECO:0000313" key="4">
    <source>
        <dbReference type="EMBL" id="MCQ6961024.1"/>
    </source>
</evidence>
<dbReference type="PANTHER" id="PTHR24171">
    <property type="entry name" value="ANKYRIN REPEAT DOMAIN-CONTAINING PROTEIN 39-RELATED"/>
    <property type="match status" value="1"/>
</dbReference>
<evidence type="ECO:0000256" key="2">
    <source>
        <dbReference type="ARBA" id="ARBA00023043"/>
    </source>
</evidence>
<feature type="repeat" description="ANK" evidence="3">
    <location>
        <begin position="36"/>
        <end position="68"/>
    </location>
</feature>
<dbReference type="PROSITE" id="PS50088">
    <property type="entry name" value="ANK_REPEAT"/>
    <property type="match status" value="1"/>
</dbReference>
<dbReference type="SMART" id="SM00248">
    <property type="entry name" value="ANK"/>
    <property type="match status" value="3"/>
</dbReference>
<evidence type="ECO:0000256" key="3">
    <source>
        <dbReference type="PROSITE-ProRule" id="PRU00023"/>
    </source>
</evidence>
<dbReference type="Pfam" id="PF12796">
    <property type="entry name" value="Ank_2"/>
    <property type="match status" value="1"/>
</dbReference>
<keyword evidence="1" id="KW-0677">Repeat</keyword>
<proteinExistence type="predicted"/>
<keyword evidence="5" id="KW-1185">Reference proteome</keyword>
<dbReference type="InterPro" id="IPR002110">
    <property type="entry name" value="Ankyrin_rpt"/>
</dbReference>
<dbReference type="EMBL" id="JANHOH010000011">
    <property type="protein sequence ID" value="MCQ6961024.1"/>
    <property type="molecule type" value="Genomic_DNA"/>
</dbReference>
<dbReference type="PROSITE" id="PS50297">
    <property type="entry name" value="ANK_REP_REGION"/>
    <property type="match status" value="1"/>
</dbReference>
<dbReference type="Proteomes" id="UP001204376">
    <property type="component" value="Unassembled WGS sequence"/>
</dbReference>
<accession>A0ABT1T8Y2</accession>
<keyword evidence="2 3" id="KW-0040">ANK repeat</keyword>
<sequence length="139" mass="15675">MEKDQKTFIRAAGMGDVEKVGLYLNKGINPNVQDQYQATALLYASRRGRIEVVKLLIENGADINLADDRKRTPYFHAVTFLRYDVVKYLADKKCNMDALDIYDWTALDAALMGHQLKMAALLKELGASANKYQSKLTTL</sequence>
<dbReference type="InterPro" id="IPR036770">
    <property type="entry name" value="Ankyrin_rpt-contain_sf"/>
</dbReference>
<evidence type="ECO:0000256" key="1">
    <source>
        <dbReference type="ARBA" id="ARBA00022737"/>
    </source>
</evidence>
<evidence type="ECO:0000313" key="5">
    <source>
        <dbReference type="Proteomes" id="UP001204376"/>
    </source>
</evidence>
<organism evidence="4 5">
    <name type="scientific">Mucilaginibacter aquariorum</name>
    <dbReference type="NCBI Taxonomy" id="2967225"/>
    <lineage>
        <taxon>Bacteria</taxon>
        <taxon>Pseudomonadati</taxon>
        <taxon>Bacteroidota</taxon>
        <taxon>Sphingobacteriia</taxon>
        <taxon>Sphingobacteriales</taxon>
        <taxon>Sphingobacteriaceae</taxon>
        <taxon>Mucilaginibacter</taxon>
    </lineage>
</organism>
<comment type="caution">
    <text evidence="4">The sequence shown here is derived from an EMBL/GenBank/DDBJ whole genome shotgun (WGS) entry which is preliminary data.</text>
</comment>
<dbReference type="RefSeq" id="WP_256541192.1">
    <property type="nucleotide sequence ID" value="NZ_JANHOH010000011.1"/>
</dbReference>
<reference evidence="4 5" key="1">
    <citation type="submission" date="2022-07" db="EMBL/GenBank/DDBJ databases">
        <title>Mucilaginibacter sp. JC4.</title>
        <authorList>
            <person name="Le V."/>
            <person name="Ko S.-R."/>
            <person name="Ahn C.-Y."/>
            <person name="Oh H.-M."/>
        </authorList>
    </citation>
    <scope>NUCLEOTIDE SEQUENCE [LARGE SCALE GENOMIC DNA]</scope>
    <source>
        <strain evidence="4 5">JC4</strain>
    </source>
</reference>
<dbReference type="SUPFAM" id="SSF48403">
    <property type="entry name" value="Ankyrin repeat"/>
    <property type="match status" value="1"/>
</dbReference>